<accession>A0A7W9ZF63</accession>
<dbReference type="InterPro" id="IPR008490">
    <property type="entry name" value="Transposase_InsH_N"/>
</dbReference>
<organism evidence="2 3">
    <name type="scientific">Novispirillum itersonii</name>
    <name type="common">Aquaspirillum itersonii</name>
    <dbReference type="NCBI Taxonomy" id="189"/>
    <lineage>
        <taxon>Bacteria</taxon>
        <taxon>Pseudomonadati</taxon>
        <taxon>Pseudomonadota</taxon>
        <taxon>Alphaproteobacteria</taxon>
        <taxon>Rhodospirillales</taxon>
        <taxon>Novispirillaceae</taxon>
        <taxon>Novispirillum</taxon>
    </lineage>
</organism>
<evidence type="ECO:0000313" key="2">
    <source>
        <dbReference type="EMBL" id="MBB6210371.1"/>
    </source>
</evidence>
<dbReference type="RefSeq" id="WP_184263200.1">
    <property type="nucleotide sequence ID" value="NZ_JACIIX010000005.1"/>
</dbReference>
<dbReference type="Pfam" id="PF05598">
    <property type="entry name" value="DUF772"/>
    <property type="match status" value="1"/>
</dbReference>
<evidence type="ECO:0000259" key="1">
    <source>
        <dbReference type="Pfam" id="PF05598"/>
    </source>
</evidence>
<reference evidence="2 3" key="1">
    <citation type="submission" date="2020-08" db="EMBL/GenBank/DDBJ databases">
        <title>Genomic Encyclopedia of Type Strains, Phase IV (KMG-IV): sequencing the most valuable type-strain genomes for metagenomic binning, comparative biology and taxonomic classification.</title>
        <authorList>
            <person name="Goeker M."/>
        </authorList>
    </citation>
    <scope>NUCLEOTIDE SEQUENCE [LARGE SCALE GENOMIC DNA]</scope>
    <source>
        <strain evidence="2 3">DSM 11590</strain>
    </source>
</reference>
<dbReference type="EMBL" id="JACIIX010000005">
    <property type="protein sequence ID" value="MBB6210371.1"/>
    <property type="molecule type" value="Genomic_DNA"/>
</dbReference>
<name>A0A7W9ZF63_NOVIT</name>
<comment type="caution">
    <text evidence="2">The sequence shown here is derived from an EMBL/GenBank/DDBJ whole genome shotgun (WGS) entry which is preliminary data.</text>
</comment>
<dbReference type="AlphaFoldDB" id="A0A7W9ZF63"/>
<gene>
    <name evidence="2" type="ORF">FHS48_001786</name>
</gene>
<sequence>MTGQAGFWDLENSLEALSAEGDPLEKLDRTVPFEQFRPLLLKAVRRSDPSKGGRPGFDGVLKFRILVCRYTRRPFRCGTV</sequence>
<evidence type="ECO:0000313" key="3">
    <source>
        <dbReference type="Proteomes" id="UP000544872"/>
    </source>
</evidence>
<dbReference type="Proteomes" id="UP000544872">
    <property type="component" value="Unassembled WGS sequence"/>
</dbReference>
<protein>
    <recommendedName>
        <fullName evidence="1">Transposase InsH N-terminal domain-containing protein</fullName>
    </recommendedName>
</protein>
<keyword evidence="3" id="KW-1185">Reference proteome</keyword>
<proteinExistence type="predicted"/>
<feature type="domain" description="Transposase InsH N-terminal" evidence="1">
    <location>
        <begin position="13"/>
        <end position="72"/>
    </location>
</feature>